<keyword evidence="15" id="KW-1185">Reference proteome</keyword>
<evidence type="ECO:0000313" key="14">
    <source>
        <dbReference type="EMBL" id="ODA35277.1"/>
    </source>
</evidence>
<evidence type="ECO:0000256" key="5">
    <source>
        <dbReference type="ARBA" id="ARBA00022741"/>
    </source>
</evidence>
<dbReference type="GO" id="GO:0046872">
    <property type="term" value="F:metal ion binding"/>
    <property type="evidence" value="ECO:0007669"/>
    <property type="project" value="UniProtKB-KW"/>
</dbReference>
<feature type="transmembrane region" description="Helical" evidence="12">
    <location>
        <begin position="83"/>
        <end position="102"/>
    </location>
</feature>
<dbReference type="PANTHER" id="PTHR48085:SF5">
    <property type="entry name" value="CADMIUM_ZINC-TRANSPORTING ATPASE HMA4-RELATED"/>
    <property type="match status" value="1"/>
</dbReference>
<evidence type="ECO:0000256" key="7">
    <source>
        <dbReference type="ARBA" id="ARBA00022967"/>
    </source>
</evidence>
<dbReference type="GO" id="GO:0016463">
    <property type="term" value="F:P-type zinc transporter activity"/>
    <property type="evidence" value="ECO:0007669"/>
    <property type="project" value="UniProtKB-EC"/>
</dbReference>
<dbReference type="SFLD" id="SFLDS00003">
    <property type="entry name" value="Haloacid_Dehalogenase"/>
    <property type="match status" value="1"/>
</dbReference>
<evidence type="ECO:0000256" key="10">
    <source>
        <dbReference type="ARBA" id="ARBA00039097"/>
    </source>
</evidence>
<keyword evidence="8 12" id="KW-1133">Transmembrane helix</keyword>
<evidence type="ECO:0000256" key="3">
    <source>
        <dbReference type="ARBA" id="ARBA00022692"/>
    </source>
</evidence>
<dbReference type="NCBIfam" id="NF008262">
    <property type="entry name" value="PRK11033.1"/>
    <property type="match status" value="1"/>
</dbReference>
<dbReference type="EMBL" id="LYBM01000005">
    <property type="protein sequence ID" value="ODA35277.1"/>
    <property type="molecule type" value="Genomic_DNA"/>
</dbReference>
<dbReference type="SUPFAM" id="SSF55008">
    <property type="entry name" value="HMA, heavy metal-associated domain"/>
    <property type="match status" value="1"/>
</dbReference>
<dbReference type="AlphaFoldDB" id="A0A1C3EPW2"/>
<dbReference type="InterPro" id="IPR023299">
    <property type="entry name" value="ATPase_P-typ_cyto_dom_N"/>
</dbReference>
<evidence type="ECO:0000313" key="15">
    <source>
        <dbReference type="Proteomes" id="UP000094936"/>
    </source>
</evidence>
<dbReference type="InterPro" id="IPR051014">
    <property type="entry name" value="Cation_Transport_ATPase_IB"/>
</dbReference>
<keyword evidence="7" id="KW-1278">Translocase</keyword>
<dbReference type="SUPFAM" id="SSF56784">
    <property type="entry name" value="HAD-like"/>
    <property type="match status" value="1"/>
</dbReference>
<comment type="similarity">
    <text evidence="2 12">Belongs to the cation transport ATPase (P-type) (TC 3.A.3) family. Type IB subfamily.</text>
</comment>
<evidence type="ECO:0000256" key="4">
    <source>
        <dbReference type="ARBA" id="ARBA00022723"/>
    </source>
</evidence>
<proteinExistence type="inferred from homology"/>
<dbReference type="PRINTS" id="PR00119">
    <property type="entry name" value="CATATPASE"/>
</dbReference>
<comment type="catalytic activity">
    <reaction evidence="11">
        <text>Zn(2+)(in) + ATP + H2O = Zn(2+)(out) + ADP + phosphate + H(+)</text>
        <dbReference type="Rhea" id="RHEA:20621"/>
        <dbReference type="ChEBI" id="CHEBI:15377"/>
        <dbReference type="ChEBI" id="CHEBI:15378"/>
        <dbReference type="ChEBI" id="CHEBI:29105"/>
        <dbReference type="ChEBI" id="CHEBI:30616"/>
        <dbReference type="ChEBI" id="CHEBI:43474"/>
        <dbReference type="ChEBI" id="CHEBI:456216"/>
        <dbReference type="EC" id="7.2.2.12"/>
    </reaction>
</comment>
<dbReference type="Pfam" id="PF00702">
    <property type="entry name" value="Hydrolase"/>
    <property type="match status" value="1"/>
</dbReference>
<feature type="transmembrane region" description="Helical" evidence="12">
    <location>
        <begin position="645"/>
        <end position="663"/>
    </location>
</feature>
<keyword evidence="4 12" id="KW-0479">Metal-binding</keyword>
<dbReference type="InterPro" id="IPR059000">
    <property type="entry name" value="ATPase_P-type_domA"/>
</dbReference>
<dbReference type="Proteomes" id="UP000094936">
    <property type="component" value="Unassembled WGS sequence"/>
</dbReference>
<sequence length="691" mass="73099">MDCPSCASKLESAIKTIDGVDRAQVIFSTEKLRVDFSLNTNAAEVAEEVQRQAVKAGFPLSEVSRRKDKNAKKSLKQRIFDEAILLSLVLVMTSAALLSLWLPELGKSLFIGATLIGLYPIVKKAFNLAKSGSPFSIEMLMSVAAVGALYLGETVEAAMVLVLFLIGERLEAYASSRARDGIQALMSLVPDDVVKINERGEREKVEVETLSPGDVIEIAPGERLPADAELLSTAASFDQSALTGESVPVDILEGKKVMAGSLAVDRVVRLKVVSRQGESAIDRILNLIEEAESRKAPVDRFIDRFSKWYTPMMLVVALMVVVLPPLLLGQSWDVWLYRGLALLLIACPCALVISTPAAITSGLAAGTRRGALIKGGAALEALSKIDAVAFDKTGTLTKGQPSVTDLVCWQHEEADFIAAAAAIEMGSHHPLARSLVDYAQKSGVKIPEAENRMAQAGEGVSGIVDGKRIQIVALDKLANGLKLDHDQTAQADGIAAQGKTVAVVFEDEKAIGLIGWQDSLREGSVAAVSRLSAMGIKSVMLTGDNPTAAAAIASELGMDYRAGLYPEHKVSEVQKLTSTQSVAMVGDGINDAPAMKASDVGIAMGSGTDVALETADISLSHNRIEDLPEVIGLARATMSNIRQNVTLAIGLKAVFLVTSVAGITGLWVAVLADSGATALVTLNALRLLKKG</sequence>
<dbReference type="STRING" id="1080227.A8L45_04630"/>
<dbReference type="GO" id="GO:0005524">
    <property type="term" value="F:ATP binding"/>
    <property type="evidence" value="ECO:0007669"/>
    <property type="project" value="UniProtKB-UniRule"/>
</dbReference>
<dbReference type="CDD" id="cd00371">
    <property type="entry name" value="HMA"/>
    <property type="match status" value="1"/>
</dbReference>
<dbReference type="EC" id="7.2.2.12" evidence="10"/>
<keyword evidence="12" id="KW-1003">Cell membrane</keyword>
<dbReference type="PROSITE" id="PS50846">
    <property type="entry name" value="HMA_2"/>
    <property type="match status" value="1"/>
</dbReference>
<evidence type="ECO:0000256" key="1">
    <source>
        <dbReference type="ARBA" id="ARBA00004141"/>
    </source>
</evidence>
<dbReference type="SFLD" id="SFLDG00002">
    <property type="entry name" value="C1.7:_P-type_atpase_like"/>
    <property type="match status" value="1"/>
</dbReference>
<dbReference type="InterPro" id="IPR018303">
    <property type="entry name" value="ATPase_P-typ_P_site"/>
</dbReference>
<evidence type="ECO:0000256" key="12">
    <source>
        <dbReference type="RuleBase" id="RU362081"/>
    </source>
</evidence>
<dbReference type="InterPro" id="IPR027256">
    <property type="entry name" value="P-typ_ATPase_IB"/>
</dbReference>
<evidence type="ECO:0000259" key="13">
    <source>
        <dbReference type="PROSITE" id="PS50846"/>
    </source>
</evidence>
<evidence type="ECO:0000256" key="11">
    <source>
        <dbReference type="ARBA" id="ARBA00047308"/>
    </source>
</evidence>
<dbReference type="InterPro" id="IPR023298">
    <property type="entry name" value="ATPase_P-typ_TM_dom_sf"/>
</dbReference>
<dbReference type="Gene3D" id="2.70.150.10">
    <property type="entry name" value="Calcium-transporting ATPase, cytoplasmic transduction domain A"/>
    <property type="match status" value="1"/>
</dbReference>
<comment type="caution">
    <text evidence="14">The sequence shown here is derived from an EMBL/GenBank/DDBJ whole genome shotgun (WGS) entry which is preliminary data.</text>
</comment>
<dbReference type="InterPro" id="IPR008250">
    <property type="entry name" value="ATPase_P-typ_transduc_dom_A_sf"/>
</dbReference>
<dbReference type="CDD" id="cd07546">
    <property type="entry name" value="P-type_ATPase_Pb_Zn_Cd2-like"/>
    <property type="match status" value="1"/>
</dbReference>
<feature type="domain" description="HMA" evidence="13">
    <location>
        <begin position="1"/>
        <end position="57"/>
    </location>
</feature>
<dbReference type="InterPro" id="IPR044492">
    <property type="entry name" value="P_typ_ATPase_HD_dom"/>
</dbReference>
<keyword evidence="6 12" id="KW-0067">ATP-binding</keyword>
<dbReference type="PANTHER" id="PTHR48085">
    <property type="entry name" value="CADMIUM/ZINC-TRANSPORTING ATPASE HMA2-RELATED"/>
    <property type="match status" value="1"/>
</dbReference>
<dbReference type="InterPro" id="IPR036163">
    <property type="entry name" value="HMA_dom_sf"/>
</dbReference>
<feature type="transmembrane region" description="Helical" evidence="12">
    <location>
        <begin position="140"/>
        <end position="167"/>
    </location>
</feature>
<keyword evidence="9 12" id="KW-0472">Membrane</keyword>
<name>A0A1C3EPW2_9GAMM</name>
<dbReference type="GO" id="GO:0005886">
    <property type="term" value="C:plasma membrane"/>
    <property type="evidence" value="ECO:0007669"/>
    <property type="project" value="UniProtKB-SubCell"/>
</dbReference>
<keyword evidence="3 12" id="KW-0812">Transmembrane</keyword>
<dbReference type="InterPro" id="IPR001757">
    <property type="entry name" value="P_typ_ATPase"/>
</dbReference>
<dbReference type="SFLD" id="SFLDF00027">
    <property type="entry name" value="p-type_atpase"/>
    <property type="match status" value="1"/>
</dbReference>
<organism evidence="14 15">
    <name type="scientific">Veronia pacifica</name>
    <dbReference type="NCBI Taxonomy" id="1080227"/>
    <lineage>
        <taxon>Bacteria</taxon>
        <taxon>Pseudomonadati</taxon>
        <taxon>Pseudomonadota</taxon>
        <taxon>Gammaproteobacteria</taxon>
        <taxon>Vibrionales</taxon>
        <taxon>Vibrionaceae</taxon>
        <taxon>Veronia</taxon>
    </lineage>
</organism>
<dbReference type="NCBIfam" id="TIGR01494">
    <property type="entry name" value="ATPase_P-type"/>
    <property type="match status" value="1"/>
</dbReference>
<dbReference type="Gene3D" id="3.30.70.100">
    <property type="match status" value="1"/>
</dbReference>
<reference evidence="14 15" key="1">
    <citation type="submission" date="2016-05" db="EMBL/GenBank/DDBJ databases">
        <title>Genomic Taxonomy of the Vibrionaceae.</title>
        <authorList>
            <person name="Gomez-Gil B."/>
            <person name="Enciso-Ibarra J."/>
        </authorList>
    </citation>
    <scope>NUCLEOTIDE SEQUENCE [LARGE SCALE GENOMIC DNA]</scope>
    <source>
        <strain evidence="14 15">CAIM 1920</strain>
    </source>
</reference>
<evidence type="ECO:0000256" key="9">
    <source>
        <dbReference type="ARBA" id="ARBA00023136"/>
    </source>
</evidence>
<comment type="subcellular location">
    <subcellularLocation>
        <location evidence="12">Cell membrane</location>
    </subcellularLocation>
    <subcellularLocation>
        <location evidence="1">Membrane</location>
        <topology evidence="1">Multi-pass membrane protein</topology>
    </subcellularLocation>
</comment>
<dbReference type="SUPFAM" id="SSF81665">
    <property type="entry name" value="Calcium ATPase, transmembrane domain M"/>
    <property type="match status" value="1"/>
</dbReference>
<evidence type="ECO:0000256" key="8">
    <source>
        <dbReference type="ARBA" id="ARBA00022989"/>
    </source>
</evidence>
<dbReference type="SUPFAM" id="SSF81653">
    <property type="entry name" value="Calcium ATPase, transduction domain A"/>
    <property type="match status" value="1"/>
</dbReference>
<dbReference type="InterPro" id="IPR006121">
    <property type="entry name" value="HMA_dom"/>
</dbReference>
<dbReference type="GO" id="GO:0015086">
    <property type="term" value="F:cadmium ion transmembrane transporter activity"/>
    <property type="evidence" value="ECO:0007669"/>
    <property type="project" value="TreeGrafter"/>
</dbReference>
<accession>A0A1C3EPW2</accession>
<evidence type="ECO:0000256" key="2">
    <source>
        <dbReference type="ARBA" id="ARBA00006024"/>
    </source>
</evidence>
<dbReference type="PROSITE" id="PS00154">
    <property type="entry name" value="ATPASE_E1_E2"/>
    <property type="match status" value="1"/>
</dbReference>
<dbReference type="InterPro" id="IPR036412">
    <property type="entry name" value="HAD-like_sf"/>
</dbReference>
<dbReference type="InterPro" id="IPR023214">
    <property type="entry name" value="HAD_sf"/>
</dbReference>
<feature type="transmembrane region" description="Helical" evidence="12">
    <location>
        <begin position="308"/>
        <end position="328"/>
    </location>
</feature>
<dbReference type="Gene3D" id="3.40.1110.10">
    <property type="entry name" value="Calcium-transporting ATPase, cytoplasmic domain N"/>
    <property type="match status" value="1"/>
</dbReference>
<dbReference type="Pfam" id="PF00122">
    <property type="entry name" value="E1-E2_ATPase"/>
    <property type="match status" value="1"/>
</dbReference>
<feature type="transmembrane region" description="Helical" evidence="12">
    <location>
        <begin position="340"/>
        <end position="365"/>
    </location>
</feature>
<dbReference type="NCBIfam" id="TIGR01525">
    <property type="entry name" value="ATPase-IB_hvy"/>
    <property type="match status" value="1"/>
</dbReference>
<dbReference type="Gene3D" id="3.40.50.1000">
    <property type="entry name" value="HAD superfamily/HAD-like"/>
    <property type="match status" value="1"/>
</dbReference>
<gene>
    <name evidence="14" type="ORF">A8L45_04630</name>
</gene>
<keyword evidence="5 12" id="KW-0547">Nucleotide-binding</keyword>
<dbReference type="NCBIfam" id="TIGR01512">
    <property type="entry name" value="ATPase-IB2_Cd"/>
    <property type="match status" value="1"/>
</dbReference>
<protein>
    <recommendedName>
        <fullName evidence="10">P-type Zn(2+) transporter</fullName>
        <ecNumber evidence="10">7.2.2.12</ecNumber>
    </recommendedName>
</protein>
<dbReference type="Pfam" id="PF00403">
    <property type="entry name" value="HMA"/>
    <property type="match status" value="1"/>
</dbReference>
<evidence type="ECO:0000256" key="6">
    <source>
        <dbReference type="ARBA" id="ARBA00022840"/>
    </source>
</evidence>
<dbReference type="GO" id="GO:0016887">
    <property type="term" value="F:ATP hydrolysis activity"/>
    <property type="evidence" value="ECO:0007669"/>
    <property type="project" value="InterPro"/>
</dbReference>